<reference evidence="6" key="1">
    <citation type="submission" date="2012-12" db="EMBL/GenBank/DDBJ databases">
        <authorList>
            <person name="Hellsten U."/>
            <person name="Grimwood J."/>
            <person name="Chapman J.A."/>
            <person name="Shapiro H."/>
            <person name="Aerts A."/>
            <person name="Otillar R.P."/>
            <person name="Terry A.Y."/>
            <person name="Boore J.L."/>
            <person name="Simakov O."/>
            <person name="Marletaz F."/>
            <person name="Cho S.-J."/>
            <person name="Edsinger-Gonzales E."/>
            <person name="Havlak P."/>
            <person name="Kuo D.-H."/>
            <person name="Larsson T."/>
            <person name="Lv J."/>
            <person name="Arendt D."/>
            <person name="Savage R."/>
            <person name="Osoegawa K."/>
            <person name="de Jong P."/>
            <person name="Lindberg D.R."/>
            <person name="Seaver E.C."/>
            <person name="Weisblat D.A."/>
            <person name="Putnam N.H."/>
            <person name="Grigoriev I.V."/>
            <person name="Rokhsar D.S."/>
        </authorList>
    </citation>
    <scope>NUCLEOTIDE SEQUENCE</scope>
    <source>
        <strain evidence="6">I ESC-2004</strain>
    </source>
</reference>
<dbReference type="PANTHER" id="PTHR19212">
    <property type="entry name" value="LEUCINE RICH REPEAT IN FLII INTERACTING PROTEIN"/>
    <property type="match status" value="1"/>
</dbReference>
<gene>
    <name evidence="4" type="ORF">CAPTEDRAFT_128475</name>
</gene>
<name>R7TBT5_CAPTE</name>
<dbReference type="HOGENOM" id="CLU_018871_0_0_1"/>
<comment type="similarity">
    <text evidence="1">Belongs to the LRRFIP family.</text>
</comment>
<dbReference type="Pfam" id="PF09738">
    <property type="entry name" value="LRRFIP"/>
    <property type="match status" value="1"/>
</dbReference>
<dbReference type="EnsemblMetazoa" id="CapteT128475">
    <property type="protein sequence ID" value="CapteP128475"/>
    <property type="gene ID" value="CapteG128475"/>
</dbReference>
<dbReference type="OrthoDB" id="10028421at2759"/>
<feature type="region of interest" description="Disordered" evidence="3">
    <location>
        <begin position="266"/>
        <end position="294"/>
    </location>
</feature>
<dbReference type="OMA" id="GNVIRME"/>
<evidence type="ECO:0000256" key="1">
    <source>
        <dbReference type="ARBA" id="ARBA00008275"/>
    </source>
</evidence>
<organism evidence="4">
    <name type="scientific">Capitella teleta</name>
    <name type="common">Polychaete worm</name>
    <dbReference type="NCBI Taxonomy" id="283909"/>
    <lineage>
        <taxon>Eukaryota</taxon>
        <taxon>Metazoa</taxon>
        <taxon>Spiralia</taxon>
        <taxon>Lophotrochozoa</taxon>
        <taxon>Annelida</taxon>
        <taxon>Polychaeta</taxon>
        <taxon>Sedentaria</taxon>
        <taxon>Scolecida</taxon>
        <taxon>Capitellidae</taxon>
        <taxon>Capitella</taxon>
    </lineage>
</organism>
<sequence>MSSPSSSGRKRTTSRQYSAEDQALNQIAREAENRIAARRAARAEARDVRVREIERQQKEQEEKEGNDPASDYKQPGSSSRFTATALTSRRGSNESSSTGDDTSNRELRREINDLEEKYRKSMLNNAQLDSEKQTFRYQVDLYRDQCEDLKEEVVEVTRLHKDKSRDLEHKKRDCKELERENQFLKEQMKYRDELIEQYGLVFISNENLDEKGEHTNNNKKEKNSGTIGLVTPDAAQILQKHEGNLDNRLKKFAEEQTRLEAENNKLKQQLEEEKEKSSLAEEKYATSPRTPHKENGPDVHALEMQMEAQKQLNDYKFRLKKAEQEITTFEGNVIRLESQVKRYRSAAENSEKVEDELKSEKRKLQRELREAQAQIEELNSQNHHLQKRIEKIKSSRNTYK</sequence>
<dbReference type="PANTHER" id="PTHR19212:SF0">
    <property type="entry name" value="LD07988P"/>
    <property type="match status" value="1"/>
</dbReference>
<feature type="compositionally biased region" description="Basic and acidic residues" evidence="3">
    <location>
        <begin position="266"/>
        <end position="284"/>
    </location>
</feature>
<dbReference type="EMBL" id="KB310616">
    <property type="protein sequence ID" value="ELT91174.1"/>
    <property type="molecule type" value="Genomic_DNA"/>
</dbReference>
<keyword evidence="6" id="KW-1185">Reference proteome</keyword>
<evidence type="ECO:0000256" key="3">
    <source>
        <dbReference type="SAM" id="MobiDB-lite"/>
    </source>
</evidence>
<keyword evidence="2" id="KW-0175">Coiled coil</keyword>
<dbReference type="Gene3D" id="1.20.5.4090">
    <property type="match status" value="1"/>
</dbReference>
<feature type="region of interest" description="Disordered" evidence="3">
    <location>
        <begin position="345"/>
        <end position="400"/>
    </location>
</feature>
<evidence type="ECO:0000256" key="2">
    <source>
        <dbReference type="ARBA" id="ARBA00023054"/>
    </source>
</evidence>
<dbReference type="InterPro" id="IPR019139">
    <property type="entry name" value="LRRFIP1/2"/>
</dbReference>
<dbReference type="FunCoup" id="R7TBT5">
    <property type="interactions" value="764"/>
</dbReference>
<feature type="compositionally biased region" description="Polar residues" evidence="3">
    <location>
        <begin position="75"/>
        <end position="101"/>
    </location>
</feature>
<feature type="compositionally biased region" description="Polar residues" evidence="3">
    <location>
        <begin position="14"/>
        <end position="25"/>
    </location>
</feature>
<evidence type="ECO:0000313" key="6">
    <source>
        <dbReference type="Proteomes" id="UP000014760"/>
    </source>
</evidence>
<evidence type="ECO:0000313" key="5">
    <source>
        <dbReference type="EnsemblMetazoa" id="CapteP128475"/>
    </source>
</evidence>
<dbReference type="EMBL" id="AMQN01002966">
    <property type="status" value="NOT_ANNOTATED_CDS"/>
    <property type="molecule type" value="Genomic_DNA"/>
</dbReference>
<dbReference type="STRING" id="283909.R7TBT5"/>
<evidence type="ECO:0000313" key="4">
    <source>
        <dbReference type="EMBL" id="ELT91174.1"/>
    </source>
</evidence>
<protein>
    <recommendedName>
        <fullName evidence="7">Leucine-rich repeat flightless-interacting protein 2</fullName>
    </recommendedName>
</protein>
<reference evidence="5" key="3">
    <citation type="submission" date="2015-06" db="UniProtKB">
        <authorList>
            <consortium name="EnsemblMetazoa"/>
        </authorList>
    </citation>
    <scope>IDENTIFICATION</scope>
</reference>
<feature type="compositionally biased region" description="Basic and acidic residues" evidence="3">
    <location>
        <begin position="29"/>
        <end position="66"/>
    </location>
</feature>
<reference evidence="4 6" key="2">
    <citation type="journal article" date="2013" name="Nature">
        <title>Insights into bilaterian evolution from three spiralian genomes.</title>
        <authorList>
            <person name="Simakov O."/>
            <person name="Marletaz F."/>
            <person name="Cho S.J."/>
            <person name="Edsinger-Gonzales E."/>
            <person name="Havlak P."/>
            <person name="Hellsten U."/>
            <person name="Kuo D.H."/>
            <person name="Larsson T."/>
            <person name="Lv J."/>
            <person name="Arendt D."/>
            <person name="Savage R."/>
            <person name="Osoegawa K."/>
            <person name="de Jong P."/>
            <person name="Grimwood J."/>
            <person name="Chapman J.A."/>
            <person name="Shapiro H."/>
            <person name="Aerts A."/>
            <person name="Otillar R.P."/>
            <person name="Terry A.Y."/>
            <person name="Boore J.L."/>
            <person name="Grigoriev I.V."/>
            <person name="Lindberg D.R."/>
            <person name="Seaver E.C."/>
            <person name="Weisblat D.A."/>
            <person name="Putnam N.H."/>
            <person name="Rokhsar D.S."/>
        </authorList>
    </citation>
    <scope>NUCLEOTIDE SEQUENCE</scope>
    <source>
        <strain evidence="4 6">I ESC-2004</strain>
    </source>
</reference>
<dbReference type="GO" id="GO:0006355">
    <property type="term" value="P:regulation of DNA-templated transcription"/>
    <property type="evidence" value="ECO:0007669"/>
    <property type="project" value="InterPro"/>
</dbReference>
<dbReference type="AlphaFoldDB" id="R7TBT5"/>
<feature type="compositionally biased region" description="Basic and acidic residues" evidence="3">
    <location>
        <begin position="349"/>
        <end position="359"/>
    </location>
</feature>
<accession>R7TBT5</accession>
<evidence type="ECO:0008006" key="7">
    <source>
        <dbReference type="Google" id="ProtNLM"/>
    </source>
</evidence>
<proteinExistence type="inferred from homology"/>
<feature type="region of interest" description="Disordered" evidence="3">
    <location>
        <begin position="1"/>
        <end position="107"/>
    </location>
</feature>
<dbReference type="Proteomes" id="UP000014760">
    <property type="component" value="Unassembled WGS sequence"/>
</dbReference>